<proteinExistence type="predicted"/>
<name>A0A8S5RCD7_9VIRU</name>
<sequence>MTFEEKIHECCLRSDIAYEKILFSPCEKDLYILYPSELANEQIIKDNIPKMLKVIREYIKESELYNGYMNRVDKFHFDSQKTAMINETHRHQEKADELAEIMNEGISPYAWYYYDVMQYGYIVYLDNI</sequence>
<evidence type="ECO:0000313" key="1">
    <source>
        <dbReference type="EMBL" id="DAE28733.1"/>
    </source>
</evidence>
<dbReference type="EMBL" id="BK059091">
    <property type="protein sequence ID" value="DAE28733.1"/>
    <property type="molecule type" value="Genomic_DNA"/>
</dbReference>
<accession>A0A8S5RCD7</accession>
<reference evidence="1" key="1">
    <citation type="journal article" date="2021" name="Proc. Natl. Acad. Sci. U.S.A.">
        <title>A Catalog of Tens of Thousands of Viruses from Human Metagenomes Reveals Hidden Associations with Chronic Diseases.</title>
        <authorList>
            <person name="Tisza M.J."/>
            <person name="Buck C.B."/>
        </authorList>
    </citation>
    <scope>NUCLEOTIDE SEQUENCE</scope>
    <source>
        <strain evidence="1">CtmTa7</strain>
    </source>
</reference>
<protein>
    <submittedName>
        <fullName evidence="1">Uncharacterized protein</fullName>
    </submittedName>
</protein>
<organism evidence="1">
    <name type="scientific">virus sp. ctmTa7</name>
    <dbReference type="NCBI Taxonomy" id="2828255"/>
    <lineage>
        <taxon>Viruses</taxon>
    </lineage>
</organism>